<comment type="caution">
    <text evidence="3">The sequence shown here is derived from an EMBL/GenBank/DDBJ whole genome shotgun (WGS) entry which is preliminary data.</text>
</comment>
<dbReference type="Proteomes" id="UP000028302">
    <property type="component" value="Unassembled WGS sequence"/>
</dbReference>
<organism evidence="3 4">
    <name type="scientific">Salinisphaera hydrothermalis (strain C41B8)</name>
    <dbReference type="NCBI Taxonomy" id="1304275"/>
    <lineage>
        <taxon>Bacteria</taxon>
        <taxon>Pseudomonadati</taxon>
        <taxon>Pseudomonadota</taxon>
        <taxon>Gammaproteobacteria</taxon>
        <taxon>Salinisphaerales</taxon>
        <taxon>Salinisphaeraceae</taxon>
        <taxon>Salinisphaera</taxon>
    </lineage>
</organism>
<dbReference type="PANTHER" id="PTHR30160:SF21">
    <property type="entry name" value="LIPOPOLYSACCHARIDE CORE HEPTOSYLTRANSFERASE OPSX"/>
    <property type="match status" value="1"/>
</dbReference>
<evidence type="ECO:0000256" key="2">
    <source>
        <dbReference type="ARBA" id="ARBA00022679"/>
    </source>
</evidence>
<dbReference type="PATRIC" id="fig|1304275.5.peg.2057"/>
<dbReference type="AlphaFoldDB" id="A0A084IKY7"/>
<dbReference type="OrthoDB" id="9781892at2"/>
<dbReference type="GO" id="GO:0008713">
    <property type="term" value="F:ADP-heptose-lipopolysaccharide heptosyltransferase activity"/>
    <property type="evidence" value="ECO:0007669"/>
    <property type="project" value="TreeGrafter"/>
</dbReference>
<dbReference type="EMBL" id="APNK01000013">
    <property type="protein sequence ID" value="KEZ77371.1"/>
    <property type="molecule type" value="Genomic_DNA"/>
</dbReference>
<protein>
    <submittedName>
        <fullName evidence="3">ADP-heptose:LPS heptosyltransferase</fullName>
    </submittedName>
</protein>
<dbReference type="STRING" id="1304275.C41B8_10093"/>
<evidence type="ECO:0000256" key="1">
    <source>
        <dbReference type="ARBA" id="ARBA00022676"/>
    </source>
</evidence>
<keyword evidence="4" id="KW-1185">Reference proteome</keyword>
<dbReference type="eggNOG" id="COG0859">
    <property type="taxonomic scope" value="Bacteria"/>
</dbReference>
<proteinExistence type="predicted"/>
<dbReference type="InterPro" id="IPR002201">
    <property type="entry name" value="Glyco_trans_9"/>
</dbReference>
<accession>A0A084IKY7</accession>
<dbReference type="PANTHER" id="PTHR30160">
    <property type="entry name" value="TETRAACYLDISACCHARIDE 4'-KINASE-RELATED"/>
    <property type="match status" value="1"/>
</dbReference>
<dbReference type="GO" id="GO:0009244">
    <property type="term" value="P:lipopolysaccharide core region biosynthetic process"/>
    <property type="evidence" value="ECO:0007669"/>
    <property type="project" value="TreeGrafter"/>
</dbReference>
<keyword evidence="1" id="KW-0328">Glycosyltransferase</keyword>
<reference evidence="3 4" key="1">
    <citation type="submission" date="2013-03" db="EMBL/GenBank/DDBJ databases">
        <title>Salinisphaera hydrothermalis C41B8 Genome Sequencing.</title>
        <authorList>
            <person name="Li C."/>
            <person name="Lai Q."/>
            <person name="Shao Z."/>
        </authorList>
    </citation>
    <scope>NUCLEOTIDE SEQUENCE [LARGE SCALE GENOMIC DNA]</scope>
    <source>
        <strain evidence="3 4">C41B8</strain>
    </source>
</reference>
<dbReference type="Gene3D" id="3.40.50.2000">
    <property type="entry name" value="Glycogen Phosphorylase B"/>
    <property type="match status" value="2"/>
</dbReference>
<dbReference type="RefSeq" id="WP_037337425.1">
    <property type="nucleotide sequence ID" value="NZ_APNK01000013.1"/>
</dbReference>
<dbReference type="Pfam" id="PF01075">
    <property type="entry name" value="Glyco_transf_9"/>
    <property type="match status" value="1"/>
</dbReference>
<gene>
    <name evidence="3" type="ORF">C41B8_10093</name>
</gene>
<dbReference type="InterPro" id="IPR051199">
    <property type="entry name" value="LPS_LOS_Heptosyltrfase"/>
</dbReference>
<name>A0A084IKY7_SALHC</name>
<evidence type="ECO:0000313" key="4">
    <source>
        <dbReference type="Proteomes" id="UP000028302"/>
    </source>
</evidence>
<keyword evidence="2 3" id="KW-0808">Transferase</keyword>
<dbReference type="SUPFAM" id="SSF53756">
    <property type="entry name" value="UDP-Glycosyltransferase/glycogen phosphorylase"/>
    <property type="match status" value="1"/>
</dbReference>
<evidence type="ECO:0000313" key="3">
    <source>
        <dbReference type="EMBL" id="KEZ77371.1"/>
    </source>
</evidence>
<dbReference type="GO" id="GO:0005829">
    <property type="term" value="C:cytosol"/>
    <property type="evidence" value="ECO:0007669"/>
    <property type="project" value="TreeGrafter"/>
</dbReference>
<dbReference type="CDD" id="cd03789">
    <property type="entry name" value="GT9_LPS_heptosyltransferase"/>
    <property type="match status" value="1"/>
</dbReference>
<sequence>MTKPASPAAAVPRRVCILRLSALGDCANVVPVVHTLRAARPDMEIGWVINRTEAGLVADLPGVECLVYDKHGGRSAFRALKRQLAGRRFDALLDMHASWRANRISRLVSAERRIGFDKRRARDAQRLFVRERIPAIASRHVVDGFLAFAAAVGAETPVLDWRVPIPDSDREHAAALLDVARDTRPILFISPCSSHGMRNWAADRYAAAADHAIRAHGMRAVLVGGPSAAEQAMGDSIAAAMQESPTNLVGQTNLKQLLALFEHGRILLTPDSGPAHMANATDIATISLHAATDPRRSGAYRSRELCVDYFAEAAARYRDSTPDALKWGTRIEDDAGVMGLIPVGAVTTRIDQAMTQA</sequence>